<proteinExistence type="predicted"/>
<feature type="region of interest" description="Disordered" evidence="1">
    <location>
        <begin position="1"/>
        <end position="36"/>
    </location>
</feature>
<evidence type="ECO:0000256" key="1">
    <source>
        <dbReference type="SAM" id="MobiDB-lite"/>
    </source>
</evidence>
<gene>
    <name evidence="2" type="ORF">RSOLAG1IB_07272</name>
</gene>
<evidence type="ECO:0000313" key="2">
    <source>
        <dbReference type="EMBL" id="CEL54738.1"/>
    </source>
</evidence>
<accession>A0A0B7FEV8</accession>
<feature type="compositionally biased region" description="Acidic residues" evidence="1">
    <location>
        <begin position="1"/>
        <end position="10"/>
    </location>
</feature>
<protein>
    <submittedName>
        <fullName evidence="2">Uncharacterized protein</fullName>
    </submittedName>
</protein>
<organism evidence="2 3">
    <name type="scientific">Thanatephorus cucumeris (strain AG1-IB / isolate 7/3/14)</name>
    <name type="common">Lettuce bottom rot fungus</name>
    <name type="synonym">Rhizoctonia solani</name>
    <dbReference type="NCBI Taxonomy" id="1108050"/>
    <lineage>
        <taxon>Eukaryota</taxon>
        <taxon>Fungi</taxon>
        <taxon>Dikarya</taxon>
        <taxon>Basidiomycota</taxon>
        <taxon>Agaricomycotina</taxon>
        <taxon>Agaricomycetes</taxon>
        <taxon>Cantharellales</taxon>
        <taxon>Ceratobasidiaceae</taxon>
        <taxon>Rhizoctonia</taxon>
        <taxon>Rhizoctonia solani AG-1</taxon>
    </lineage>
</organism>
<dbReference type="EMBL" id="LN679117">
    <property type="protein sequence ID" value="CEL54738.1"/>
    <property type="molecule type" value="Genomic_DNA"/>
</dbReference>
<sequence length="99" mass="11001">MHTTTGEDDSGQPIHGPFSHELSGSTTSDGGIQLKPNDDWEYRLMENCNRLKECLSEQSDQETIELSIVSLVTQLEEENACASANRSSSLQLLLQLIDY</sequence>
<evidence type="ECO:0000313" key="3">
    <source>
        <dbReference type="Proteomes" id="UP000059188"/>
    </source>
</evidence>
<keyword evidence="3" id="KW-1185">Reference proteome</keyword>
<name>A0A0B7FEV8_THACB</name>
<reference evidence="2 3" key="1">
    <citation type="submission" date="2014-11" db="EMBL/GenBank/DDBJ databases">
        <authorList>
            <person name="Wibberg Daniel"/>
        </authorList>
    </citation>
    <scope>NUCLEOTIDE SEQUENCE [LARGE SCALE GENOMIC DNA]</scope>
    <source>
        <strain evidence="2">Rhizoctonia solani AG1-IB 7/3/14</strain>
    </source>
</reference>
<dbReference type="AlphaFoldDB" id="A0A0B7FEV8"/>
<dbReference type="Proteomes" id="UP000059188">
    <property type="component" value="Unassembled WGS sequence"/>
</dbReference>